<protein>
    <recommendedName>
        <fullName evidence="2 3">Single-stranded DNA-binding protein</fullName>
        <shortName evidence="2">SSB</shortName>
    </recommendedName>
</protein>
<evidence type="ECO:0000313" key="5">
    <source>
        <dbReference type="Proteomes" id="UP000016662"/>
    </source>
</evidence>
<dbReference type="InterPro" id="IPR012340">
    <property type="entry name" value="NA-bd_OB-fold"/>
</dbReference>
<keyword evidence="5" id="KW-1185">Reference proteome</keyword>
<dbReference type="Pfam" id="PF00436">
    <property type="entry name" value="SSB"/>
    <property type="match status" value="1"/>
</dbReference>
<dbReference type="HOGENOM" id="CLU_078758_6_2_9"/>
<name>U2M381_9FIRM</name>
<dbReference type="Proteomes" id="UP000016662">
    <property type="component" value="Unassembled WGS sequence"/>
</dbReference>
<dbReference type="STRING" id="411473.RUMCAL_01349"/>
<gene>
    <name evidence="4" type="ORF">RUMCAL_01349</name>
</gene>
<dbReference type="SUPFAM" id="SSF50249">
    <property type="entry name" value="Nucleic acid-binding proteins"/>
    <property type="match status" value="1"/>
</dbReference>
<dbReference type="PIRSF" id="PIRSF002070">
    <property type="entry name" value="SSB"/>
    <property type="match status" value="1"/>
</dbReference>
<sequence length="147" mass="17230">MLNHVVLMGRLTADPELHMIDAETQKCVCNVVIACERKKKEQVDFIRCVAWNNRAKFLWEWFRKGSMIALEGMLQTRSYEKDGKRCFTMEVLAENIYFTGEKSKQYMKETEYSAIQDTAEHPEENGWSSDLDLSEFEEILSDEEVPF</sequence>
<dbReference type="PROSITE" id="PS50935">
    <property type="entry name" value="SSB"/>
    <property type="match status" value="1"/>
</dbReference>
<comment type="subunit">
    <text evidence="2">Homotetramer.</text>
</comment>
<dbReference type="PATRIC" id="fig|411473.3.peg.1094"/>
<evidence type="ECO:0000256" key="1">
    <source>
        <dbReference type="ARBA" id="ARBA00023125"/>
    </source>
</evidence>
<dbReference type="InterPro" id="IPR011344">
    <property type="entry name" value="ssDNA-bd"/>
</dbReference>
<dbReference type="PANTHER" id="PTHR10302">
    <property type="entry name" value="SINGLE-STRANDED DNA-BINDING PROTEIN"/>
    <property type="match status" value="1"/>
</dbReference>
<evidence type="ECO:0000256" key="2">
    <source>
        <dbReference type="HAMAP-Rule" id="MF_00984"/>
    </source>
</evidence>
<dbReference type="RefSeq" id="WP_021682833.1">
    <property type="nucleotide sequence ID" value="NZ_KI260449.1"/>
</dbReference>
<dbReference type="AlphaFoldDB" id="U2M381"/>
<reference evidence="4 5" key="1">
    <citation type="submission" date="2013-07" db="EMBL/GenBank/DDBJ databases">
        <authorList>
            <person name="Weinstock G."/>
            <person name="Sodergren E."/>
            <person name="Wylie T."/>
            <person name="Fulton L."/>
            <person name="Fulton R."/>
            <person name="Fronick C."/>
            <person name="O'Laughlin M."/>
            <person name="Godfrey J."/>
            <person name="Miner T."/>
            <person name="Herter B."/>
            <person name="Appelbaum E."/>
            <person name="Cordes M."/>
            <person name="Lek S."/>
            <person name="Wollam A."/>
            <person name="Pepin K.H."/>
            <person name="Palsikar V.B."/>
            <person name="Mitreva M."/>
            <person name="Wilson R.K."/>
        </authorList>
    </citation>
    <scope>NUCLEOTIDE SEQUENCE [LARGE SCALE GENOMIC DNA]</scope>
    <source>
        <strain evidence="4 5">ATCC 27760</strain>
    </source>
</reference>
<comment type="caution">
    <text evidence="2">Lacks conserved residue(s) required for the propagation of feature annotation.</text>
</comment>
<dbReference type="GO" id="GO:0009295">
    <property type="term" value="C:nucleoid"/>
    <property type="evidence" value="ECO:0007669"/>
    <property type="project" value="TreeGrafter"/>
</dbReference>
<proteinExistence type="inferred from homology"/>
<evidence type="ECO:0000313" key="4">
    <source>
        <dbReference type="EMBL" id="ERJ96214.1"/>
    </source>
</evidence>
<dbReference type="CDD" id="cd04496">
    <property type="entry name" value="SSB_OBF"/>
    <property type="match status" value="1"/>
</dbReference>
<dbReference type="Gene3D" id="2.40.50.140">
    <property type="entry name" value="Nucleic acid-binding proteins"/>
    <property type="match status" value="1"/>
</dbReference>
<dbReference type="HAMAP" id="MF_00984">
    <property type="entry name" value="SSB"/>
    <property type="match status" value="1"/>
</dbReference>
<comment type="caution">
    <text evidence="4">The sequence shown here is derived from an EMBL/GenBank/DDBJ whole genome shotgun (WGS) entry which is preliminary data.</text>
</comment>
<accession>U2M381</accession>
<dbReference type="eggNOG" id="COG0629">
    <property type="taxonomic scope" value="Bacteria"/>
</dbReference>
<dbReference type="PANTHER" id="PTHR10302:SF27">
    <property type="entry name" value="SINGLE-STRANDED DNA-BINDING PROTEIN"/>
    <property type="match status" value="1"/>
</dbReference>
<dbReference type="OrthoDB" id="9809878at2"/>
<dbReference type="NCBIfam" id="TIGR00621">
    <property type="entry name" value="ssb"/>
    <property type="match status" value="1"/>
</dbReference>
<evidence type="ECO:0000256" key="3">
    <source>
        <dbReference type="PIRNR" id="PIRNR002070"/>
    </source>
</evidence>
<keyword evidence="1 2" id="KW-0238">DNA-binding</keyword>
<dbReference type="GO" id="GO:0003697">
    <property type="term" value="F:single-stranded DNA binding"/>
    <property type="evidence" value="ECO:0007669"/>
    <property type="project" value="UniProtKB-UniRule"/>
</dbReference>
<dbReference type="GO" id="GO:0006260">
    <property type="term" value="P:DNA replication"/>
    <property type="evidence" value="ECO:0007669"/>
    <property type="project" value="InterPro"/>
</dbReference>
<dbReference type="EMBL" id="AWVF01000175">
    <property type="protein sequence ID" value="ERJ96214.1"/>
    <property type="molecule type" value="Genomic_DNA"/>
</dbReference>
<organism evidence="4 5">
    <name type="scientific">Ruminococcus callidus ATCC 27760</name>
    <dbReference type="NCBI Taxonomy" id="411473"/>
    <lineage>
        <taxon>Bacteria</taxon>
        <taxon>Bacillati</taxon>
        <taxon>Bacillota</taxon>
        <taxon>Clostridia</taxon>
        <taxon>Eubacteriales</taxon>
        <taxon>Oscillospiraceae</taxon>
        <taxon>Ruminococcus</taxon>
    </lineage>
</organism>
<dbReference type="InterPro" id="IPR000424">
    <property type="entry name" value="Primosome_PriB/ssb"/>
</dbReference>